<evidence type="ECO:0000259" key="1">
    <source>
        <dbReference type="Pfam" id="PF13472"/>
    </source>
</evidence>
<dbReference type="RefSeq" id="WP_066609114.1">
    <property type="nucleotide sequence ID" value="NZ_KQ130438.1"/>
</dbReference>
<dbReference type="Pfam" id="PF13472">
    <property type="entry name" value="Lipase_GDSL_2"/>
    <property type="match status" value="1"/>
</dbReference>
<dbReference type="Gene3D" id="3.40.50.1110">
    <property type="entry name" value="SGNH hydrolase"/>
    <property type="match status" value="1"/>
</dbReference>
<gene>
    <name evidence="2" type="ORF">V473_22135</name>
</gene>
<comment type="caution">
    <text evidence="2">The sequence shown here is derived from an EMBL/GenBank/DDBJ whole genome shotgun (WGS) entry which is preliminary data.</text>
</comment>
<dbReference type="PANTHER" id="PTHR30383:SF24">
    <property type="entry name" value="THIOESTERASE 1_PROTEASE 1_LYSOPHOSPHOLIPASE L1"/>
    <property type="match status" value="1"/>
</dbReference>
<sequence length="241" mass="25074">MHGKERSLAGRWMQYGALALIVQLAVACSDKAAAPAPVGHEQQAVDAAIVATPAADERLVVAFGDSLYAGYNLDQNKGLAPVLEAALKARGVKARVVNAGVSGDTTAAGLARLTFTLDGLPRKPDLMLVGLGGNDMLRGLAPAETRTNLNAILAELKKRGIPVLLTGMMASPNMGPDYAAAFNPIFPDLARTYDATLYPFMLDGVIGDRALQLPDGIHPNDKGVTVIVGKLAPVVAEALPS</sequence>
<dbReference type="PROSITE" id="PS01098">
    <property type="entry name" value="LIPASE_GDSL_SER"/>
    <property type="match status" value="1"/>
</dbReference>
<dbReference type="InterPro" id="IPR013830">
    <property type="entry name" value="SGNH_hydro"/>
</dbReference>
<dbReference type="InterPro" id="IPR008265">
    <property type="entry name" value="Lipase_GDSL_AS"/>
</dbReference>
<dbReference type="GO" id="GO:0004622">
    <property type="term" value="F:phosphatidylcholine lysophospholipase activity"/>
    <property type="evidence" value="ECO:0007669"/>
    <property type="project" value="TreeGrafter"/>
</dbReference>
<dbReference type="PATRIC" id="fig|1420583.3.peg.4240"/>
<name>A0A0J7XLY9_9SPHN</name>
<dbReference type="SUPFAM" id="SSF52266">
    <property type="entry name" value="SGNH hydrolase"/>
    <property type="match status" value="1"/>
</dbReference>
<dbReference type="CDD" id="cd01822">
    <property type="entry name" value="Lysophospholipase_L1_like"/>
    <property type="match status" value="1"/>
</dbReference>
<dbReference type="AlphaFoldDB" id="A0A0J7XLY9"/>
<accession>A0A0J7XLY9</accession>
<organism evidence="2 3">
    <name type="scientific">Sphingobium cupriresistens LL01</name>
    <dbReference type="NCBI Taxonomy" id="1420583"/>
    <lineage>
        <taxon>Bacteria</taxon>
        <taxon>Pseudomonadati</taxon>
        <taxon>Pseudomonadota</taxon>
        <taxon>Alphaproteobacteria</taxon>
        <taxon>Sphingomonadales</taxon>
        <taxon>Sphingomonadaceae</taxon>
        <taxon>Sphingobium</taxon>
    </lineage>
</organism>
<dbReference type="PANTHER" id="PTHR30383">
    <property type="entry name" value="THIOESTERASE 1/PROTEASE 1/LYSOPHOSPHOLIPASE L1"/>
    <property type="match status" value="1"/>
</dbReference>
<evidence type="ECO:0000313" key="3">
    <source>
        <dbReference type="Proteomes" id="UP000052232"/>
    </source>
</evidence>
<dbReference type="InterPro" id="IPR036514">
    <property type="entry name" value="SGNH_hydro_sf"/>
</dbReference>
<feature type="domain" description="SGNH hydrolase-type esterase" evidence="1">
    <location>
        <begin position="62"/>
        <end position="223"/>
    </location>
</feature>
<dbReference type="STRING" id="1420583.V473_22135"/>
<keyword evidence="3" id="KW-1185">Reference proteome</keyword>
<protein>
    <submittedName>
        <fullName evidence="2">GDSL family lipase</fullName>
    </submittedName>
</protein>
<dbReference type="PROSITE" id="PS51257">
    <property type="entry name" value="PROKAR_LIPOPROTEIN"/>
    <property type="match status" value="1"/>
</dbReference>
<dbReference type="Proteomes" id="UP000052232">
    <property type="component" value="Unassembled WGS sequence"/>
</dbReference>
<proteinExistence type="predicted"/>
<dbReference type="InterPro" id="IPR051532">
    <property type="entry name" value="Ester_Hydrolysis_Enzymes"/>
</dbReference>
<dbReference type="EMBL" id="JACT01000007">
    <property type="protein sequence ID" value="KMS52108.1"/>
    <property type="molecule type" value="Genomic_DNA"/>
</dbReference>
<dbReference type="GO" id="GO:0006629">
    <property type="term" value="P:lipid metabolic process"/>
    <property type="evidence" value="ECO:0007669"/>
    <property type="project" value="InterPro"/>
</dbReference>
<reference evidence="2 3" key="1">
    <citation type="journal article" date="2015" name="G3 (Bethesda)">
        <title>Insights into Ongoing Evolution of the Hexachlorocyclohexane Catabolic Pathway from Comparative Genomics of Ten Sphingomonadaceae Strains.</title>
        <authorList>
            <person name="Pearce S.L."/>
            <person name="Oakeshott J.G."/>
            <person name="Pandey G."/>
        </authorList>
    </citation>
    <scope>NUCLEOTIDE SEQUENCE [LARGE SCALE GENOMIC DNA]</scope>
    <source>
        <strain evidence="2 3">LL01</strain>
    </source>
</reference>
<evidence type="ECO:0000313" key="2">
    <source>
        <dbReference type="EMBL" id="KMS52108.1"/>
    </source>
</evidence>